<dbReference type="InterPro" id="IPR027356">
    <property type="entry name" value="NPH3_dom"/>
</dbReference>
<protein>
    <recommendedName>
        <fullName evidence="1">NPH3 domain-containing protein</fullName>
    </recommendedName>
</protein>
<proteinExistence type="predicted"/>
<evidence type="ECO:0000313" key="2">
    <source>
        <dbReference type="EMBL" id="QIS31241.1"/>
    </source>
</evidence>
<name>A0A6G9ZZU3_LYSSH</name>
<dbReference type="PROSITE" id="PS51649">
    <property type="entry name" value="NPH3"/>
    <property type="match status" value="1"/>
</dbReference>
<dbReference type="RefSeq" id="WP_012291709.1">
    <property type="nucleotide sequence ID" value="NZ_CP014644.1"/>
</dbReference>
<dbReference type="AlphaFoldDB" id="A0A6G9ZZU3"/>
<dbReference type="EMBL" id="MT075580">
    <property type="protein sequence ID" value="QIS31241.1"/>
    <property type="molecule type" value="Genomic_DNA"/>
</dbReference>
<accession>A0A6G9ZZU3</accession>
<geneLocation type="plasmid" evidence="2">
    <name>pSSII-1</name>
</geneLocation>
<evidence type="ECO:0000259" key="1">
    <source>
        <dbReference type="PROSITE" id="PS51649"/>
    </source>
</evidence>
<organism evidence="2">
    <name type="scientific">Lysinibacillus sphaericus</name>
    <name type="common">Bacillus sphaericus</name>
    <dbReference type="NCBI Taxonomy" id="1421"/>
    <lineage>
        <taxon>Bacteria</taxon>
        <taxon>Bacillati</taxon>
        <taxon>Bacillota</taxon>
        <taxon>Bacilli</taxon>
        <taxon>Bacillales</taxon>
        <taxon>Bacillaceae</taxon>
        <taxon>Lysinibacillus</taxon>
    </lineage>
</organism>
<feature type="domain" description="NPH3" evidence="1">
    <location>
        <begin position="1"/>
        <end position="63"/>
    </location>
</feature>
<sequence length="63" mass="7417">MNKKVTEINRYIGLEPQEFKVVGYSVPNNERDSLQQKCKIKISHDDVALNIQQYLRWTPQLVV</sequence>
<reference evidence="2" key="1">
    <citation type="submission" date="2020-02" db="EMBL/GenBank/DDBJ databases">
        <authorList>
            <person name="Hu X."/>
            <person name="Yuan Z."/>
            <person name="Cheng J."/>
            <person name="Geng P."/>
        </authorList>
    </citation>
    <scope>NUCLEOTIDE SEQUENCE</scope>
    <source>
        <strain evidence="2">SSII-1</strain>
        <plasmid evidence="2">pSSII-1</plasmid>
    </source>
</reference>
<keyword evidence="2" id="KW-0614">Plasmid</keyword>